<evidence type="ECO:0000313" key="2">
    <source>
        <dbReference type="Proteomes" id="UP000798662"/>
    </source>
</evidence>
<dbReference type="EMBL" id="CM020618">
    <property type="protein sequence ID" value="KAK1858617.1"/>
    <property type="molecule type" value="Genomic_DNA"/>
</dbReference>
<proteinExistence type="predicted"/>
<evidence type="ECO:0000313" key="1">
    <source>
        <dbReference type="EMBL" id="KAK1858617.1"/>
    </source>
</evidence>
<protein>
    <submittedName>
        <fullName evidence="1">Uncharacterized protein</fullName>
    </submittedName>
</protein>
<dbReference type="Proteomes" id="UP000798662">
    <property type="component" value="Chromosome 1"/>
</dbReference>
<sequence>MIPTGDYGGPPPPPPFVLGTETLQGHISCSTCGQTVTFPRGAAMVRCPTCGDVLIIRRTDSGQETGGQGVCGGCRMILLYQMGIQLVSCSFCGSVTLLPRPESFQCRGCKMTLNYAPGPASLVRCVVCHEIQEVQPLQPLVPQPVLMPPPLPQAAPREPVSSGPGAGESTDSPPASTPSPPSTAPTATPAAGASTASPVPLQFPLSPEPPPPPPPPPPTLPSLARSGGGYGGHRPAGLTAPAPDHLRGMQTASRAGAGMAYGQLGAGGPPPGMFGGNGVSGAHPGVPPYPLHPAPMRAAPGPTSFTPPLQPGLPSAAPHGQRPPPPYPATLPPGAFPPVPPMYVQGGYGAYGAMVGGVPFWQPAAQLPFANPPPQGVGDWRAPPPGAYPAVFPIGLGAGGGAVPMGITGLAPAPPMGRLPMMATGAAQPGSVPSSEARRAQLAQLEDGDLPSSAAALQRRLEDLQLGREAAAGGTAASPSPDQQEAPDGSPNGAAAEVAGGPATGDGALPAGAADEQPRLPDTGEGGSEPLQGAGPGSAAAARLVVVVPHGAGVAASRLDGRTPGSVSSSGAEGARAQTEPTNGGPPDESHASPDGVPPSSSGSAPASLS</sequence>
<name>A0ACC3BL28_PYRYE</name>
<organism evidence="1 2">
    <name type="scientific">Pyropia yezoensis</name>
    <name type="common">Susabi-nori</name>
    <name type="synonym">Porphyra yezoensis</name>
    <dbReference type="NCBI Taxonomy" id="2788"/>
    <lineage>
        <taxon>Eukaryota</taxon>
        <taxon>Rhodophyta</taxon>
        <taxon>Bangiophyceae</taxon>
        <taxon>Bangiales</taxon>
        <taxon>Bangiaceae</taxon>
        <taxon>Pyropia</taxon>
    </lineage>
</organism>
<gene>
    <name evidence="1" type="ORF">I4F81_001218</name>
</gene>
<reference evidence="1" key="1">
    <citation type="submission" date="2019-11" db="EMBL/GenBank/DDBJ databases">
        <title>Nori genome reveals adaptations in red seaweeds to the harsh intertidal environment.</title>
        <authorList>
            <person name="Wang D."/>
            <person name="Mao Y."/>
        </authorList>
    </citation>
    <scope>NUCLEOTIDE SEQUENCE</scope>
    <source>
        <tissue evidence="1">Gametophyte</tissue>
    </source>
</reference>
<comment type="caution">
    <text evidence="1">The sequence shown here is derived from an EMBL/GenBank/DDBJ whole genome shotgun (WGS) entry which is preliminary data.</text>
</comment>
<keyword evidence="2" id="KW-1185">Reference proteome</keyword>
<accession>A0ACC3BL28</accession>